<name>A0A371J4V3_9FIRM</name>
<comment type="caution">
    <text evidence="2">The sequence shown here is derived from an EMBL/GenBank/DDBJ whole genome shotgun (WGS) entry which is preliminary data.</text>
</comment>
<feature type="domain" description="N-acetyltransferase" evidence="1">
    <location>
        <begin position="19"/>
        <end position="174"/>
    </location>
</feature>
<keyword evidence="2" id="KW-0808">Transferase</keyword>
<evidence type="ECO:0000313" key="2">
    <source>
        <dbReference type="EMBL" id="RDY27821.1"/>
    </source>
</evidence>
<dbReference type="SUPFAM" id="SSF55729">
    <property type="entry name" value="Acyl-CoA N-acyltransferases (Nat)"/>
    <property type="match status" value="1"/>
</dbReference>
<dbReference type="AlphaFoldDB" id="A0A371J4V3"/>
<sequence>MEKVFLIEPSKDYRDSFVCMVRDYEIHKDEEYFNMYKDALEDFDKYVEKLLNKSKDIGLAENRVASSTYWLVNKENDVLGVIRIRHELNSEFLKNIIGHIGYDISPSNRRRGYGELILQLGLEKSKELGINSILVTCKSYNYPSSRVIEKNNGVFESEILDSVSNNLYKRYWISI</sequence>
<dbReference type="RefSeq" id="WP_094369146.1">
    <property type="nucleotide sequence ID" value="NZ_NOJY02000010.1"/>
</dbReference>
<dbReference type="Pfam" id="PF13302">
    <property type="entry name" value="Acetyltransf_3"/>
    <property type="match status" value="1"/>
</dbReference>
<reference evidence="2 3" key="1">
    <citation type="journal article" date="2017" name="Genome Announc.">
        <title>Draft Genome Sequence of Romboutsia weinsteinii sp. nov. Strain CCRI-19649(T) Isolated from Surface Water.</title>
        <authorList>
            <person name="Maheux A.F."/>
            <person name="Boudreau D.K."/>
            <person name="Berube E."/>
            <person name="Boissinot M."/>
            <person name="Cantin P."/>
            <person name="Raymond F."/>
            <person name="Corbeil J."/>
            <person name="Omar R.F."/>
            <person name="Bergeron M.G."/>
        </authorList>
    </citation>
    <scope>NUCLEOTIDE SEQUENCE [LARGE SCALE GENOMIC DNA]</scope>
    <source>
        <strain evidence="2 3">CCRI-19649</strain>
    </source>
</reference>
<dbReference type="GO" id="GO:0016747">
    <property type="term" value="F:acyltransferase activity, transferring groups other than amino-acyl groups"/>
    <property type="evidence" value="ECO:0007669"/>
    <property type="project" value="InterPro"/>
</dbReference>
<dbReference type="Proteomes" id="UP000215694">
    <property type="component" value="Unassembled WGS sequence"/>
</dbReference>
<accession>A0A371J4V3</accession>
<dbReference type="InterPro" id="IPR016181">
    <property type="entry name" value="Acyl_CoA_acyltransferase"/>
</dbReference>
<evidence type="ECO:0000259" key="1">
    <source>
        <dbReference type="PROSITE" id="PS51186"/>
    </source>
</evidence>
<organism evidence="2 3">
    <name type="scientific">Romboutsia weinsteinii</name>
    <dbReference type="NCBI Taxonomy" id="2020949"/>
    <lineage>
        <taxon>Bacteria</taxon>
        <taxon>Bacillati</taxon>
        <taxon>Bacillota</taxon>
        <taxon>Clostridia</taxon>
        <taxon>Peptostreptococcales</taxon>
        <taxon>Peptostreptococcaceae</taxon>
        <taxon>Romboutsia</taxon>
    </lineage>
</organism>
<evidence type="ECO:0000313" key="3">
    <source>
        <dbReference type="Proteomes" id="UP000215694"/>
    </source>
</evidence>
<dbReference type="PANTHER" id="PTHR39173">
    <property type="entry name" value="ACETYLTRANSFERASE"/>
    <property type="match status" value="1"/>
</dbReference>
<dbReference type="PANTHER" id="PTHR39173:SF1">
    <property type="entry name" value="ACETYLTRANSFERASE"/>
    <property type="match status" value="1"/>
</dbReference>
<dbReference type="PROSITE" id="PS51186">
    <property type="entry name" value="GNAT"/>
    <property type="match status" value="1"/>
</dbReference>
<protein>
    <submittedName>
        <fullName evidence="2">GNAT family acetyltransferase</fullName>
    </submittedName>
</protein>
<dbReference type="InterPro" id="IPR000182">
    <property type="entry name" value="GNAT_dom"/>
</dbReference>
<dbReference type="Gene3D" id="3.40.630.30">
    <property type="match status" value="1"/>
</dbReference>
<dbReference type="EMBL" id="NOJY02000010">
    <property type="protein sequence ID" value="RDY27821.1"/>
    <property type="molecule type" value="Genomic_DNA"/>
</dbReference>
<proteinExistence type="predicted"/>
<dbReference type="OrthoDB" id="9810615at2"/>
<gene>
    <name evidence="2" type="ORF">CHL78_007385</name>
</gene>
<dbReference type="CDD" id="cd04301">
    <property type="entry name" value="NAT_SF"/>
    <property type="match status" value="1"/>
</dbReference>
<keyword evidence="3" id="KW-1185">Reference proteome</keyword>